<dbReference type="GO" id="GO:0005634">
    <property type="term" value="C:nucleus"/>
    <property type="evidence" value="ECO:0007669"/>
    <property type="project" value="TreeGrafter"/>
</dbReference>
<dbReference type="InterPro" id="IPR050886">
    <property type="entry name" value="RNA-binding_reg"/>
</dbReference>
<name>S9TIU5_9TRYP</name>
<dbReference type="SUPFAM" id="SSF54928">
    <property type="entry name" value="RNA-binding domain, RBD"/>
    <property type="match status" value="1"/>
</dbReference>
<protein>
    <submittedName>
        <fullName evidence="5">RNA-binding protein</fullName>
    </submittedName>
</protein>
<dbReference type="EMBL" id="ATMH01010175">
    <property type="protein sequence ID" value="EPY18002.1"/>
    <property type="molecule type" value="Genomic_DNA"/>
</dbReference>
<feature type="domain" description="RRM" evidence="4">
    <location>
        <begin position="46"/>
        <end position="130"/>
    </location>
</feature>
<feature type="region of interest" description="Disordered" evidence="3">
    <location>
        <begin position="1"/>
        <end position="34"/>
    </location>
</feature>
<reference evidence="5 6" key="1">
    <citation type="journal article" date="2013" name="PLoS ONE">
        <title>Predicting the Proteins of Angomonas deanei, Strigomonas culicis and Their Respective Endosymbionts Reveals New Aspects of the Trypanosomatidae Family.</title>
        <authorList>
            <person name="Motta M.C."/>
            <person name="Martins A.C."/>
            <person name="de Souza S.S."/>
            <person name="Catta-Preta C.M."/>
            <person name="Silva R."/>
            <person name="Klein C.C."/>
            <person name="de Almeida L.G."/>
            <person name="de Lima Cunha O."/>
            <person name="Ciapina L.P."/>
            <person name="Brocchi M."/>
            <person name="Colabardini A.C."/>
            <person name="de Araujo Lima B."/>
            <person name="Machado C.R."/>
            <person name="de Almeida Soares C.M."/>
            <person name="Probst C.M."/>
            <person name="de Menezes C.B."/>
            <person name="Thompson C.E."/>
            <person name="Bartholomeu D.C."/>
            <person name="Gradia D.F."/>
            <person name="Pavoni D.P."/>
            <person name="Grisard E.C."/>
            <person name="Fantinatti-Garboggini F."/>
            <person name="Marchini F.K."/>
            <person name="Rodrigues-Luiz G.F."/>
            <person name="Wagner G."/>
            <person name="Goldman G.H."/>
            <person name="Fietto J.L."/>
            <person name="Elias M.C."/>
            <person name="Goldman M.H."/>
            <person name="Sagot M.F."/>
            <person name="Pereira M."/>
            <person name="Stoco P.H."/>
            <person name="de Mendonca-Neto R.P."/>
            <person name="Teixeira S.M."/>
            <person name="Maciel T.E."/>
            <person name="de Oliveira Mendes T.A."/>
            <person name="Urmenyi T.P."/>
            <person name="de Souza W."/>
            <person name="Schenkman S."/>
            <person name="de Vasconcelos A.T."/>
        </authorList>
    </citation>
    <scope>NUCLEOTIDE SEQUENCE [LARGE SCALE GENOMIC DNA]</scope>
</reference>
<sequence>MNLPLVLPTGTDGGDVPRAPQEPGCHTDKGEEEEELDADRIGMQLRNVYITGLPPHFTSKDLRELVAPFGPVKTYRCCCMPRQHMGVADASYKGYGFVLFYSEESAAACIAKVSKKRIAGRRLTARYCKAAALPEGKPPQLADLPPEVLRQEAKGLRRSHTIVSGGSNNTSISRNPPPAPGYAYSTAVSYSGHAQPPPPPPPPQQPRQVMMVPYSVPTAAGAPPPQSMYYQPIVMMPPPTYAVPQGMSVPQQNILYMLR</sequence>
<evidence type="ECO:0000256" key="1">
    <source>
        <dbReference type="ARBA" id="ARBA00022884"/>
    </source>
</evidence>
<evidence type="ECO:0000313" key="5">
    <source>
        <dbReference type="EMBL" id="EPY18002.1"/>
    </source>
</evidence>
<gene>
    <name evidence="5" type="ORF">STCU_10261</name>
</gene>
<evidence type="ECO:0000259" key="4">
    <source>
        <dbReference type="PROSITE" id="PS50102"/>
    </source>
</evidence>
<dbReference type="InterPro" id="IPR012677">
    <property type="entry name" value="Nucleotide-bd_a/b_plait_sf"/>
</dbReference>
<dbReference type="InterPro" id="IPR035979">
    <property type="entry name" value="RBD_domain_sf"/>
</dbReference>
<keyword evidence="1 2" id="KW-0694">RNA-binding</keyword>
<comment type="caution">
    <text evidence="5">The sequence shown here is derived from an EMBL/GenBank/DDBJ whole genome shotgun (WGS) entry which is preliminary data.</text>
</comment>
<dbReference type="PROSITE" id="PS50102">
    <property type="entry name" value="RRM"/>
    <property type="match status" value="1"/>
</dbReference>
<dbReference type="SMART" id="SM00360">
    <property type="entry name" value="RRM"/>
    <property type="match status" value="1"/>
</dbReference>
<organism evidence="5 6">
    <name type="scientific">Strigomonas culicis</name>
    <dbReference type="NCBI Taxonomy" id="28005"/>
    <lineage>
        <taxon>Eukaryota</taxon>
        <taxon>Discoba</taxon>
        <taxon>Euglenozoa</taxon>
        <taxon>Kinetoplastea</taxon>
        <taxon>Metakinetoplastina</taxon>
        <taxon>Trypanosomatida</taxon>
        <taxon>Trypanosomatidae</taxon>
        <taxon>Strigomonadinae</taxon>
        <taxon>Strigomonas</taxon>
    </lineage>
</organism>
<dbReference type="OrthoDB" id="267639at2759"/>
<dbReference type="AlphaFoldDB" id="S9TIU5"/>
<dbReference type="PANTHER" id="PTHR48024:SF56">
    <property type="entry name" value="HETEROGENEOUS NUCLEAR RIBONUCLEOPROTEIN A0"/>
    <property type="match status" value="1"/>
</dbReference>
<accession>S9TIU5</accession>
<evidence type="ECO:0000313" key="6">
    <source>
        <dbReference type="Proteomes" id="UP000015354"/>
    </source>
</evidence>
<evidence type="ECO:0000256" key="2">
    <source>
        <dbReference type="PROSITE-ProRule" id="PRU00176"/>
    </source>
</evidence>
<dbReference type="Gene3D" id="3.30.70.330">
    <property type="match status" value="1"/>
</dbReference>
<evidence type="ECO:0000256" key="3">
    <source>
        <dbReference type="SAM" id="MobiDB-lite"/>
    </source>
</evidence>
<feature type="compositionally biased region" description="Pro residues" evidence="3">
    <location>
        <begin position="195"/>
        <end position="205"/>
    </location>
</feature>
<dbReference type="InterPro" id="IPR000504">
    <property type="entry name" value="RRM_dom"/>
</dbReference>
<dbReference type="GO" id="GO:0003723">
    <property type="term" value="F:RNA binding"/>
    <property type="evidence" value="ECO:0007669"/>
    <property type="project" value="UniProtKB-UniRule"/>
</dbReference>
<dbReference type="Proteomes" id="UP000015354">
    <property type="component" value="Unassembled WGS sequence"/>
</dbReference>
<dbReference type="PANTHER" id="PTHR48024">
    <property type="entry name" value="GEO13361P1-RELATED"/>
    <property type="match status" value="1"/>
</dbReference>
<keyword evidence="6" id="KW-1185">Reference proteome</keyword>
<dbReference type="Pfam" id="PF00076">
    <property type="entry name" value="RRM_1"/>
    <property type="match status" value="1"/>
</dbReference>
<feature type="region of interest" description="Disordered" evidence="3">
    <location>
        <begin position="183"/>
        <end position="208"/>
    </location>
</feature>
<proteinExistence type="predicted"/>